<keyword evidence="1" id="KW-0812">Transmembrane</keyword>
<dbReference type="Proteomes" id="UP000198636">
    <property type="component" value="Unassembled WGS sequence"/>
</dbReference>
<accession>A0A1G5JMG6</accession>
<keyword evidence="1" id="KW-0472">Membrane</keyword>
<evidence type="ECO:0000313" key="3">
    <source>
        <dbReference type="Proteomes" id="UP000198636"/>
    </source>
</evidence>
<dbReference type="EMBL" id="FMUS01000020">
    <property type="protein sequence ID" value="SCY89506.1"/>
    <property type="molecule type" value="Genomic_DNA"/>
</dbReference>
<keyword evidence="1" id="KW-1133">Transmembrane helix</keyword>
<name>A0A1G5JMG6_9FIRM</name>
<dbReference type="AlphaFoldDB" id="A0A1G5JMG6"/>
<organism evidence="2 3">
    <name type="scientific">Alkaliphilus peptidifermentans DSM 18978</name>
    <dbReference type="NCBI Taxonomy" id="1120976"/>
    <lineage>
        <taxon>Bacteria</taxon>
        <taxon>Bacillati</taxon>
        <taxon>Bacillota</taxon>
        <taxon>Clostridia</taxon>
        <taxon>Peptostreptococcales</taxon>
        <taxon>Natronincolaceae</taxon>
        <taxon>Alkaliphilus</taxon>
    </lineage>
</organism>
<protein>
    <submittedName>
        <fullName evidence="2">Uncharacterized protein</fullName>
    </submittedName>
</protein>
<keyword evidence="3" id="KW-1185">Reference proteome</keyword>
<dbReference type="RefSeq" id="WP_091545132.1">
    <property type="nucleotide sequence ID" value="NZ_FMUS01000020.1"/>
</dbReference>
<evidence type="ECO:0000313" key="2">
    <source>
        <dbReference type="EMBL" id="SCY89506.1"/>
    </source>
</evidence>
<proteinExistence type="predicted"/>
<sequence>MKKKIVIISGFIIIFVSTVLIYNLGGFRNQELVKMNFIKENLSETPLPSLFSQNVKDILLENSLDGITQVLYTAITDNDNQVYSYIRIDNSYYDLGQVSYTATYLEDYFLHPTDIAGESTIYKWSELHGANYTLSKYITIKNGIPYLIRSIDGHTFEQDIDNNGNIETVASHGTAVETIIYEWDIANKSISFANLNHGLNSPSVVFLDEKNLFEAAIQNSKGKYKSVLYKYDEGMLYSIK</sequence>
<feature type="transmembrane region" description="Helical" evidence="1">
    <location>
        <begin position="6"/>
        <end position="25"/>
    </location>
</feature>
<gene>
    <name evidence="2" type="ORF">SAMN03080606_02933</name>
</gene>
<evidence type="ECO:0000256" key="1">
    <source>
        <dbReference type="SAM" id="Phobius"/>
    </source>
</evidence>
<reference evidence="2 3" key="1">
    <citation type="submission" date="2016-10" db="EMBL/GenBank/DDBJ databases">
        <authorList>
            <person name="de Groot N.N."/>
        </authorList>
    </citation>
    <scope>NUCLEOTIDE SEQUENCE [LARGE SCALE GENOMIC DNA]</scope>
    <source>
        <strain evidence="2 3">DSM 18978</strain>
    </source>
</reference>
<dbReference type="OrthoDB" id="2381224at2"/>